<gene>
    <name evidence="15" type="ORF">KIL84_018576</name>
</gene>
<keyword evidence="5 12" id="KW-1133">Transmembrane helix</keyword>
<evidence type="ECO:0000256" key="1">
    <source>
        <dbReference type="ARBA" id="ARBA00004251"/>
    </source>
</evidence>
<feature type="region of interest" description="Disordered" evidence="11">
    <location>
        <begin position="182"/>
        <end position="209"/>
    </location>
</feature>
<dbReference type="InterPro" id="IPR013106">
    <property type="entry name" value="Ig_V-set"/>
</dbReference>
<dbReference type="GO" id="GO:0042102">
    <property type="term" value="P:positive regulation of T cell proliferation"/>
    <property type="evidence" value="ECO:0007669"/>
    <property type="project" value="TreeGrafter"/>
</dbReference>
<dbReference type="SUPFAM" id="SSF48726">
    <property type="entry name" value="Immunoglobulin"/>
    <property type="match status" value="1"/>
</dbReference>
<keyword evidence="7" id="KW-1015">Disulfide bond</keyword>
<dbReference type="AlphaFoldDB" id="A0A9D3XTK8"/>
<dbReference type="InterPro" id="IPR003598">
    <property type="entry name" value="Ig_sub2"/>
</dbReference>
<feature type="signal peptide" evidence="13">
    <location>
        <begin position="1"/>
        <end position="20"/>
    </location>
</feature>
<dbReference type="InterPro" id="IPR007110">
    <property type="entry name" value="Ig-like_dom"/>
</dbReference>
<evidence type="ECO:0000313" key="16">
    <source>
        <dbReference type="Proteomes" id="UP000827986"/>
    </source>
</evidence>
<feature type="transmembrane region" description="Helical" evidence="12">
    <location>
        <begin position="150"/>
        <end position="173"/>
    </location>
</feature>
<evidence type="ECO:0000256" key="12">
    <source>
        <dbReference type="SAM" id="Phobius"/>
    </source>
</evidence>
<evidence type="ECO:0000256" key="7">
    <source>
        <dbReference type="ARBA" id="ARBA00023157"/>
    </source>
</evidence>
<proteinExistence type="predicted"/>
<feature type="chain" id="PRO_5039064268" description="Ig-like domain-containing protein" evidence="13">
    <location>
        <begin position="21"/>
        <end position="209"/>
    </location>
</feature>
<keyword evidence="10" id="KW-0393">Immunoglobulin domain</keyword>
<dbReference type="GO" id="GO:0071222">
    <property type="term" value="P:cellular response to lipopolysaccharide"/>
    <property type="evidence" value="ECO:0007669"/>
    <property type="project" value="TreeGrafter"/>
</dbReference>
<dbReference type="GO" id="GO:0009897">
    <property type="term" value="C:external side of plasma membrane"/>
    <property type="evidence" value="ECO:0007669"/>
    <property type="project" value="TreeGrafter"/>
</dbReference>
<dbReference type="Pfam" id="PF07686">
    <property type="entry name" value="V-set"/>
    <property type="match status" value="1"/>
</dbReference>
<evidence type="ECO:0000256" key="6">
    <source>
        <dbReference type="ARBA" id="ARBA00023136"/>
    </source>
</evidence>
<keyword evidence="6 12" id="KW-0472">Membrane</keyword>
<reference evidence="15" key="1">
    <citation type="submission" date="2021-09" db="EMBL/GenBank/DDBJ databases">
        <title>The genome of Mauremys mutica provides insights into the evolution of semi-aquatic lifestyle.</title>
        <authorList>
            <person name="Gong S."/>
            <person name="Gao Y."/>
        </authorList>
    </citation>
    <scope>NUCLEOTIDE SEQUENCE</scope>
    <source>
        <strain evidence="15">MM-2020</strain>
        <tissue evidence="15">Muscle</tissue>
    </source>
</reference>
<dbReference type="InterPro" id="IPR051713">
    <property type="entry name" value="T-cell_Activation_Regulation"/>
</dbReference>
<dbReference type="SMART" id="SM00406">
    <property type="entry name" value="IGv"/>
    <property type="match status" value="1"/>
</dbReference>
<organism evidence="15 16">
    <name type="scientific">Mauremys mutica</name>
    <name type="common">yellowpond turtle</name>
    <dbReference type="NCBI Taxonomy" id="74926"/>
    <lineage>
        <taxon>Eukaryota</taxon>
        <taxon>Metazoa</taxon>
        <taxon>Chordata</taxon>
        <taxon>Craniata</taxon>
        <taxon>Vertebrata</taxon>
        <taxon>Euteleostomi</taxon>
        <taxon>Archelosauria</taxon>
        <taxon>Testudinata</taxon>
        <taxon>Testudines</taxon>
        <taxon>Cryptodira</taxon>
        <taxon>Durocryptodira</taxon>
        <taxon>Testudinoidea</taxon>
        <taxon>Geoemydidae</taxon>
        <taxon>Geoemydinae</taxon>
        <taxon>Mauremys</taxon>
    </lineage>
</organism>
<evidence type="ECO:0000256" key="11">
    <source>
        <dbReference type="SAM" id="MobiDB-lite"/>
    </source>
</evidence>
<name>A0A9D3XTK8_9SAUR</name>
<feature type="compositionally biased region" description="Polar residues" evidence="11">
    <location>
        <begin position="200"/>
        <end position="209"/>
    </location>
</feature>
<keyword evidence="8" id="KW-0675">Receptor</keyword>
<evidence type="ECO:0000256" key="9">
    <source>
        <dbReference type="ARBA" id="ARBA00023180"/>
    </source>
</evidence>
<comment type="subcellular location">
    <subcellularLocation>
        <location evidence="1">Cell membrane</location>
        <topology evidence="1">Single-pass type I membrane protein</topology>
    </subcellularLocation>
</comment>
<dbReference type="GO" id="GO:0031295">
    <property type="term" value="P:T cell costimulation"/>
    <property type="evidence" value="ECO:0007669"/>
    <property type="project" value="TreeGrafter"/>
</dbReference>
<dbReference type="SMART" id="SM00408">
    <property type="entry name" value="IGc2"/>
    <property type="match status" value="1"/>
</dbReference>
<keyword evidence="16" id="KW-1185">Reference proteome</keyword>
<dbReference type="PANTHER" id="PTHR25466">
    <property type="entry name" value="T-LYMPHOCYTE ACTIVATION ANTIGEN"/>
    <property type="match status" value="1"/>
</dbReference>
<dbReference type="GO" id="GO:0042130">
    <property type="term" value="P:negative regulation of T cell proliferation"/>
    <property type="evidence" value="ECO:0007669"/>
    <property type="project" value="TreeGrafter"/>
</dbReference>
<evidence type="ECO:0000259" key="14">
    <source>
        <dbReference type="PROSITE" id="PS50835"/>
    </source>
</evidence>
<dbReference type="InterPro" id="IPR003599">
    <property type="entry name" value="Ig_sub"/>
</dbReference>
<feature type="domain" description="Ig-like" evidence="14">
    <location>
        <begin position="30"/>
        <end position="126"/>
    </location>
</feature>
<dbReference type="SMART" id="SM00409">
    <property type="entry name" value="IG"/>
    <property type="match status" value="1"/>
</dbReference>
<sequence>MAAQMKKWLLLVCGVVLLRAGDPVRIEADEGEDVLLPCIVERRDADRLPDPTVNWQRSGSEVVNSYYNGKNHPVYQSGRYKGRTEFASQGLSEGNASLLLKNVTPADFGNYTCHASLYENSPQTLQTVLLMQKETQGANVPGGRENRLRILSICVPLSIVVILVGGSVGYCCCKKKTTKSKAGDAEAAPEMEEFTRPRNSENTSVIPLH</sequence>
<dbReference type="PANTHER" id="PTHR25466:SF14">
    <property type="entry name" value="BUTYROPHILIN SUBFAMILY 2 MEMBER A2-LIKE-RELATED"/>
    <property type="match status" value="1"/>
</dbReference>
<dbReference type="FunFam" id="2.60.40.10:FF:000142">
    <property type="entry name" value="V-set domain-containing T-cell activation inhibitor 1"/>
    <property type="match status" value="1"/>
</dbReference>
<evidence type="ECO:0000256" key="3">
    <source>
        <dbReference type="ARBA" id="ARBA00022692"/>
    </source>
</evidence>
<comment type="caution">
    <text evidence="15">The sequence shown here is derived from an EMBL/GenBank/DDBJ whole genome shotgun (WGS) entry which is preliminary data.</text>
</comment>
<dbReference type="InterPro" id="IPR013783">
    <property type="entry name" value="Ig-like_fold"/>
</dbReference>
<keyword evidence="4 13" id="KW-0732">Signal</keyword>
<keyword evidence="2" id="KW-1003">Cell membrane</keyword>
<accession>A0A9D3XTK8</accession>
<evidence type="ECO:0000256" key="4">
    <source>
        <dbReference type="ARBA" id="ARBA00022729"/>
    </source>
</evidence>
<evidence type="ECO:0000256" key="10">
    <source>
        <dbReference type="ARBA" id="ARBA00023319"/>
    </source>
</evidence>
<dbReference type="GO" id="GO:0007166">
    <property type="term" value="P:cell surface receptor signaling pathway"/>
    <property type="evidence" value="ECO:0007669"/>
    <property type="project" value="TreeGrafter"/>
</dbReference>
<dbReference type="Proteomes" id="UP000827986">
    <property type="component" value="Unassembled WGS sequence"/>
</dbReference>
<keyword evidence="3 12" id="KW-0812">Transmembrane</keyword>
<evidence type="ECO:0000256" key="2">
    <source>
        <dbReference type="ARBA" id="ARBA00022475"/>
    </source>
</evidence>
<keyword evidence="9" id="KW-0325">Glycoprotein</keyword>
<protein>
    <recommendedName>
        <fullName evidence="14">Ig-like domain-containing protein</fullName>
    </recommendedName>
</protein>
<dbReference type="OrthoDB" id="120976at2759"/>
<evidence type="ECO:0000256" key="8">
    <source>
        <dbReference type="ARBA" id="ARBA00023170"/>
    </source>
</evidence>
<evidence type="ECO:0000256" key="13">
    <source>
        <dbReference type="SAM" id="SignalP"/>
    </source>
</evidence>
<dbReference type="EMBL" id="JAHDVG010000463">
    <property type="protein sequence ID" value="KAH1185827.1"/>
    <property type="molecule type" value="Genomic_DNA"/>
</dbReference>
<dbReference type="InterPro" id="IPR036179">
    <property type="entry name" value="Ig-like_dom_sf"/>
</dbReference>
<dbReference type="Gene3D" id="2.60.40.10">
    <property type="entry name" value="Immunoglobulins"/>
    <property type="match status" value="1"/>
</dbReference>
<evidence type="ECO:0000313" key="15">
    <source>
        <dbReference type="EMBL" id="KAH1185827.1"/>
    </source>
</evidence>
<evidence type="ECO:0000256" key="5">
    <source>
        <dbReference type="ARBA" id="ARBA00022989"/>
    </source>
</evidence>
<dbReference type="PROSITE" id="PS50835">
    <property type="entry name" value="IG_LIKE"/>
    <property type="match status" value="1"/>
</dbReference>
<dbReference type="GO" id="GO:0006955">
    <property type="term" value="P:immune response"/>
    <property type="evidence" value="ECO:0007669"/>
    <property type="project" value="TreeGrafter"/>
</dbReference>